<reference evidence="4 5" key="1">
    <citation type="submission" date="2016-06" db="EMBL/GenBank/DDBJ databases">
        <title>Living apart together: crosstalk between the core and supernumerary genomes in a fungal plant pathogen.</title>
        <authorList>
            <person name="Vanheule A."/>
            <person name="Audenaert K."/>
            <person name="Warris S."/>
            <person name="Van De Geest H."/>
            <person name="Schijlen E."/>
            <person name="Hofte M."/>
            <person name="De Saeger S."/>
            <person name="Haesaert G."/>
            <person name="Waalwijk C."/>
            <person name="Van Der Lee T."/>
        </authorList>
    </citation>
    <scope>NUCLEOTIDE SEQUENCE [LARGE SCALE GENOMIC DNA]</scope>
    <source>
        <strain evidence="4 5">2516</strain>
    </source>
</reference>
<dbReference type="EMBL" id="LYXU01000161">
    <property type="protein sequence ID" value="OBS15368.1"/>
    <property type="molecule type" value="Genomic_DNA"/>
</dbReference>
<gene>
    <name evidence="4" type="ORF">FPOA_13809</name>
</gene>
<proteinExistence type="predicted"/>
<feature type="domain" description="Xylanolytic transcriptional activator regulatory" evidence="3">
    <location>
        <begin position="214"/>
        <end position="290"/>
    </location>
</feature>
<dbReference type="GO" id="GO:0008270">
    <property type="term" value="F:zinc ion binding"/>
    <property type="evidence" value="ECO:0007669"/>
    <property type="project" value="InterPro"/>
</dbReference>
<dbReference type="Proteomes" id="UP000091967">
    <property type="component" value="Unassembled WGS sequence"/>
</dbReference>
<dbReference type="InterPro" id="IPR007219">
    <property type="entry name" value="XnlR_reg_dom"/>
</dbReference>
<dbReference type="SMART" id="SM00906">
    <property type="entry name" value="Fungal_trans"/>
    <property type="match status" value="1"/>
</dbReference>
<dbReference type="GO" id="GO:0006351">
    <property type="term" value="P:DNA-templated transcription"/>
    <property type="evidence" value="ECO:0007669"/>
    <property type="project" value="InterPro"/>
</dbReference>
<evidence type="ECO:0000313" key="4">
    <source>
        <dbReference type="EMBL" id="OBS15368.1"/>
    </source>
</evidence>
<dbReference type="AlphaFoldDB" id="A0A1B8A4G3"/>
<feature type="compositionally biased region" description="Basic and acidic residues" evidence="2">
    <location>
        <begin position="16"/>
        <end position="28"/>
    </location>
</feature>
<dbReference type="GO" id="GO:0003677">
    <property type="term" value="F:DNA binding"/>
    <property type="evidence" value="ECO:0007669"/>
    <property type="project" value="InterPro"/>
</dbReference>
<feature type="region of interest" description="Disordered" evidence="2">
    <location>
        <begin position="70"/>
        <end position="90"/>
    </location>
</feature>
<dbReference type="Pfam" id="PF04082">
    <property type="entry name" value="Fungal_trans"/>
    <property type="match status" value="1"/>
</dbReference>
<dbReference type="PANTHER" id="PTHR46910">
    <property type="entry name" value="TRANSCRIPTION FACTOR PDR1"/>
    <property type="match status" value="1"/>
</dbReference>
<comment type="caution">
    <text evidence="4">The sequence shown here is derived from an EMBL/GenBank/DDBJ whole genome shotgun (WGS) entry which is preliminary data.</text>
</comment>
<dbReference type="STRING" id="36050.A0A1B8A4G3"/>
<dbReference type="CDD" id="cd12148">
    <property type="entry name" value="fungal_TF_MHR"/>
    <property type="match status" value="1"/>
</dbReference>
<protein>
    <recommendedName>
        <fullName evidence="3">Xylanolytic transcriptional activator regulatory domain-containing protein</fullName>
    </recommendedName>
</protein>
<dbReference type="GO" id="GO:0003700">
    <property type="term" value="F:DNA-binding transcription factor activity"/>
    <property type="evidence" value="ECO:0007669"/>
    <property type="project" value="InterPro"/>
</dbReference>
<evidence type="ECO:0000259" key="3">
    <source>
        <dbReference type="SMART" id="SM00906"/>
    </source>
</evidence>
<keyword evidence="5" id="KW-1185">Reference proteome</keyword>
<organism evidence="4 5">
    <name type="scientific">Fusarium poae</name>
    <dbReference type="NCBI Taxonomy" id="36050"/>
    <lineage>
        <taxon>Eukaryota</taxon>
        <taxon>Fungi</taxon>
        <taxon>Dikarya</taxon>
        <taxon>Ascomycota</taxon>
        <taxon>Pezizomycotina</taxon>
        <taxon>Sordariomycetes</taxon>
        <taxon>Hypocreomycetidae</taxon>
        <taxon>Hypocreales</taxon>
        <taxon>Nectriaceae</taxon>
        <taxon>Fusarium</taxon>
    </lineage>
</organism>
<evidence type="ECO:0000256" key="2">
    <source>
        <dbReference type="SAM" id="MobiDB-lite"/>
    </source>
</evidence>
<dbReference type="OrthoDB" id="3266505at2759"/>
<dbReference type="PANTHER" id="PTHR46910:SF12">
    <property type="entry name" value="REGULATORY PROTEIN CAT8"/>
    <property type="match status" value="1"/>
</dbReference>
<dbReference type="InterPro" id="IPR050987">
    <property type="entry name" value="AtrR-like"/>
</dbReference>
<accession>A0A1B8A4G3</accession>
<feature type="region of interest" description="Disordered" evidence="2">
    <location>
        <begin position="1"/>
        <end position="30"/>
    </location>
</feature>
<evidence type="ECO:0000256" key="1">
    <source>
        <dbReference type="ARBA" id="ARBA00023242"/>
    </source>
</evidence>
<keyword evidence="1" id="KW-0539">Nucleus</keyword>
<name>A0A1B8A4G3_FUSPO</name>
<evidence type="ECO:0000313" key="5">
    <source>
        <dbReference type="Proteomes" id="UP000091967"/>
    </source>
</evidence>
<sequence>MSYQHRDLPSHTVLHGQEHSRCSEETTGKRQFLHESQSTHGWKMLGANQGSLGMEGDIHSAVVCDVETTAPTLGNEPSGDVSDSPFSDRSPTVPLEHCQNALFFSLFEHSTKVYFQEWAPLFPMLHEPTFRKLLGNSISGPEIDYLCDELAQIYLVIDITGLSSNVADPEQFPMVTQIWRDALSSSFPHKSIHALQSLTLATLCCIIRAERDGAIHYRNRAICLSNLLELHRDCAHDLNGPLSTLTLEMNKRVFWTLYTLDCFCAATFSLPTMLKTTDVTASYPSDIDDEYIIENGVSPRPHDPNTRMSRALALFKAARVLGELLDLTCTTFALPQLRDQQTEPLQNKLDVWYAQLPYHLSLEAVVGKPLKYIICSHPYLMSIIFYYIKCQISLRTIRPGQRSKVNHIFGESRKSCGCIINLLKCFDELGFSFCFCLNKNSLLAFCNDVQSSSPGRLYFTA</sequence>